<reference evidence="1" key="1">
    <citation type="submission" date="2023-01" db="EMBL/GenBank/DDBJ databases">
        <authorList>
            <person name="Van Ghelder C."/>
            <person name="Rancurel C."/>
        </authorList>
    </citation>
    <scope>NUCLEOTIDE SEQUENCE</scope>
    <source>
        <strain evidence="1">CNCM I-4278</strain>
    </source>
</reference>
<gene>
    <name evidence="1" type="ORF">PDIGIT_LOCUS12500</name>
</gene>
<keyword evidence="2" id="KW-1185">Reference proteome</keyword>
<organism evidence="1 2">
    <name type="scientific">Periconia digitata</name>
    <dbReference type="NCBI Taxonomy" id="1303443"/>
    <lineage>
        <taxon>Eukaryota</taxon>
        <taxon>Fungi</taxon>
        <taxon>Dikarya</taxon>
        <taxon>Ascomycota</taxon>
        <taxon>Pezizomycotina</taxon>
        <taxon>Dothideomycetes</taxon>
        <taxon>Pleosporomycetidae</taxon>
        <taxon>Pleosporales</taxon>
        <taxon>Massarineae</taxon>
        <taxon>Periconiaceae</taxon>
        <taxon>Periconia</taxon>
    </lineage>
</organism>
<dbReference type="EMBL" id="CAOQHR010000009">
    <property type="protein sequence ID" value="CAI6339344.1"/>
    <property type="molecule type" value="Genomic_DNA"/>
</dbReference>
<dbReference type="Proteomes" id="UP001152607">
    <property type="component" value="Unassembled WGS sequence"/>
</dbReference>
<proteinExistence type="predicted"/>
<accession>A0A9W4UQ02</accession>
<name>A0A9W4UQ02_9PLEO</name>
<protein>
    <submittedName>
        <fullName evidence="1">Uncharacterized protein</fullName>
    </submittedName>
</protein>
<dbReference type="AlphaFoldDB" id="A0A9W4UQ02"/>
<sequence length="51" mass="5620">MAQLAFAYHTNCSISARSLHDMKSHGLFDKALDIPRNLPVLLPVIAVNIIC</sequence>
<evidence type="ECO:0000313" key="2">
    <source>
        <dbReference type="Proteomes" id="UP001152607"/>
    </source>
</evidence>
<evidence type="ECO:0000313" key="1">
    <source>
        <dbReference type="EMBL" id="CAI6339344.1"/>
    </source>
</evidence>
<comment type="caution">
    <text evidence="1">The sequence shown here is derived from an EMBL/GenBank/DDBJ whole genome shotgun (WGS) entry which is preliminary data.</text>
</comment>